<reference evidence="2" key="1">
    <citation type="submission" date="2019-12" db="EMBL/GenBank/DDBJ databases">
        <title>Whole-genome sequence of tobacco pathogen Ralstonia pseudosolanacearum strain RS, originating from Yunnan province of China.</title>
        <authorList>
            <person name="Lu C.-H."/>
        </authorList>
    </citation>
    <scope>NUCLEOTIDE SEQUENCE [LARGE SCALE GENOMIC DNA]</scope>
    <source>
        <strain evidence="2">RS</strain>
    </source>
</reference>
<gene>
    <name evidence="1" type="ORF">GO999_08015</name>
</gene>
<accession>A0ABX7ZTB0</accession>
<organism evidence="1 2">
    <name type="scientific">Ralstonia nicotianae</name>
    <dbReference type="NCBI Taxonomy" id="3037696"/>
    <lineage>
        <taxon>Bacteria</taxon>
        <taxon>Pseudomonadati</taxon>
        <taxon>Pseudomonadota</taxon>
        <taxon>Betaproteobacteria</taxon>
        <taxon>Burkholderiales</taxon>
        <taxon>Burkholderiaceae</taxon>
        <taxon>Ralstonia</taxon>
        <taxon>Ralstonia solanacearum species complex</taxon>
    </lineage>
</organism>
<dbReference type="EMBL" id="CP046674">
    <property type="protein sequence ID" value="QUP58511.1"/>
    <property type="molecule type" value="Genomic_DNA"/>
</dbReference>
<evidence type="ECO:0000313" key="1">
    <source>
        <dbReference type="EMBL" id="QUP58511.1"/>
    </source>
</evidence>
<dbReference type="Proteomes" id="UP000680989">
    <property type="component" value="Chromosome"/>
</dbReference>
<evidence type="ECO:0000313" key="2">
    <source>
        <dbReference type="Proteomes" id="UP000680989"/>
    </source>
</evidence>
<proteinExistence type="predicted"/>
<dbReference type="RefSeq" id="WP_211906731.1">
    <property type="nucleotide sequence ID" value="NZ_CP046674.1"/>
</dbReference>
<sequence>MATTMFFEETLKDAARSGNSVEVEVGRSSFLHGQNLVYLVIDGKTVILNETMGRKFCQAVNELGHYLNYTS</sequence>
<name>A0ABX7ZTB0_9RALS</name>
<keyword evidence="2" id="KW-1185">Reference proteome</keyword>
<protein>
    <submittedName>
        <fullName evidence="1">Uncharacterized protein</fullName>
    </submittedName>
</protein>